<comment type="caution">
    <text evidence="1">The sequence shown here is derived from an EMBL/GenBank/DDBJ whole genome shotgun (WGS) entry which is preliminary data.</text>
</comment>
<dbReference type="AlphaFoldDB" id="A0A5B7DYA9"/>
<dbReference type="EMBL" id="VSRR010001555">
    <property type="protein sequence ID" value="MPC26099.1"/>
    <property type="molecule type" value="Genomic_DNA"/>
</dbReference>
<proteinExistence type="predicted"/>
<keyword evidence="2" id="KW-1185">Reference proteome</keyword>
<dbReference type="Proteomes" id="UP000324222">
    <property type="component" value="Unassembled WGS sequence"/>
</dbReference>
<accession>A0A5B7DYA9</accession>
<evidence type="ECO:0000313" key="2">
    <source>
        <dbReference type="Proteomes" id="UP000324222"/>
    </source>
</evidence>
<name>A0A5B7DYA9_PORTR</name>
<reference evidence="1 2" key="1">
    <citation type="submission" date="2019-05" db="EMBL/GenBank/DDBJ databases">
        <title>Another draft genome of Portunus trituberculatus and its Hox gene families provides insights of decapod evolution.</title>
        <authorList>
            <person name="Jeong J.-H."/>
            <person name="Song I."/>
            <person name="Kim S."/>
            <person name="Choi T."/>
            <person name="Kim D."/>
            <person name="Ryu S."/>
            <person name="Kim W."/>
        </authorList>
    </citation>
    <scope>NUCLEOTIDE SEQUENCE [LARGE SCALE GENOMIC DNA]</scope>
    <source>
        <tissue evidence="1">Muscle</tissue>
    </source>
</reference>
<sequence>MSQGSGSLCGRQGTTTLEFKSPSVHSVVRYHPTAKRMFPPFSFKLCDVVLPKVSSSTLKSLEYGIALPAMAGFSNRGSSQVVVRFSKYIIICY</sequence>
<protein>
    <submittedName>
        <fullName evidence="1">Uncharacterized protein</fullName>
    </submittedName>
</protein>
<organism evidence="1 2">
    <name type="scientific">Portunus trituberculatus</name>
    <name type="common">Swimming crab</name>
    <name type="synonym">Neptunus trituberculatus</name>
    <dbReference type="NCBI Taxonomy" id="210409"/>
    <lineage>
        <taxon>Eukaryota</taxon>
        <taxon>Metazoa</taxon>
        <taxon>Ecdysozoa</taxon>
        <taxon>Arthropoda</taxon>
        <taxon>Crustacea</taxon>
        <taxon>Multicrustacea</taxon>
        <taxon>Malacostraca</taxon>
        <taxon>Eumalacostraca</taxon>
        <taxon>Eucarida</taxon>
        <taxon>Decapoda</taxon>
        <taxon>Pleocyemata</taxon>
        <taxon>Brachyura</taxon>
        <taxon>Eubrachyura</taxon>
        <taxon>Portunoidea</taxon>
        <taxon>Portunidae</taxon>
        <taxon>Portuninae</taxon>
        <taxon>Portunus</taxon>
    </lineage>
</organism>
<evidence type="ECO:0000313" key="1">
    <source>
        <dbReference type="EMBL" id="MPC26099.1"/>
    </source>
</evidence>
<gene>
    <name evidence="1" type="ORF">E2C01_019229</name>
</gene>